<evidence type="ECO:0000313" key="26">
    <source>
        <dbReference type="Proteomes" id="UP001318040"/>
    </source>
</evidence>
<evidence type="ECO:0000256" key="11">
    <source>
        <dbReference type="ARBA" id="ARBA00023040"/>
    </source>
</evidence>
<keyword evidence="26" id="KW-1185">Reference proteome</keyword>
<dbReference type="KEGG" id="pmrn:116943174"/>
<organism evidence="26 27">
    <name type="scientific">Petromyzon marinus</name>
    <name type="common">Sea lamprey</name>
    <dbReference type="NCBI Taxonomy" id="7757"/>
    <lineage>
        <taxon>Eukaryota</taxon>
        <taxon>Metazoa</taxon>
        <taxon>Chordata</taxon>
        <taxon>Craniata</taxon>
        <taxon>Vertebrata</taxon>
        <taxon>Cyclostomata</taxon>
        <taxon>Hyperoartia</taxon>
        <taxon>Petromyzontiformes</taxon>
        <taxon>Petromyzontidae</taxon>
        <taxon>Petromyzon</taxon>
    </lineage>
</organism>
<dbReference type="GO" id="GO:0005737">
    <property type="term" value="C:cytoplasm"/>
    <property type="evidence" value="ECO:0007669"/>
    <property type="project" value="UniProtKB-SubCell"/>
</dbReference>
<evidence type="ECO:0000259" key="25">
    <source>
        <dbReference type="PROSITE" id="PS50262"/>
    </source>
</evidence>
<dbReference type="FunFam" id="1.20.1070.10:FF:000225">
    <property type="entry name" value="Opsin 3"/>
    <property type="match status" value="1"/>
</dbReference>
<gene>
    <name evidence="27" type="primary">LOC116943174</name>
</gene>
<evidence type="ECO:0000256" key="9">
    <source>
        <dbReference type="ARBA" id="ARBA00022989"/>
    </source>
</evidence>
<keyword evidence="4" id="KW-0963">Cytoplasm</keyword>
<dbReference type="AlphaFoldDB" id="A0AAJ7WVU0"/>
<keyword evidence="7 23" id="KW-0812">Transmembrane</keyword>
<dbReference type="GO" id="GO:0004930">
    <property type="term" value="F:G protein-coupled receptor activity"/>
    <property type="evidence" value="ECO:0007669"/>
    <property type="project" value="UniProtKB-KW"/>
</dbReference>
<feature type="transmembrane region" description="Helical" evidence="23">
    <location>
        <begin position="292"/>
        <end position="316"/>
    </location>
</feature>
<evidence type="ECO:0000256" key="13">
    <source>
        <dbReference type="ARBA" id="ARBA00023139"/>
    </source>
</evidence>
<keyword evidence="5 23" id="KW-0600">Photoreceptor protein</keyword>
<feature type="transmembrane region" description="Helical" evidence="23">
    <location>
        <begin position="152"/>
        <end position="170"/>
    </location>
</feature>
<dbReference type="InterPro" id="IPR050125">
    <property type="entry name" value="GPCR_opsins"/>
</dbReference>
<dbReference type="RefSeq" id="XP_032811687.1">
    <property type="nucleotide sequence ID" value="XM_032955796.1"/>
</dbReference>
<keyword evidence="16" id="KW-0325">Glycoprotein</keyword>
<name>A0AAJ7WVU0_PETMA</name>
<evidence type="ECO:0000256" key="7">
    <source>
        <dbReference type="ARBA" id="ARBA00022692"/>
    </source>
</evidence>
<sequence length="440" mass="47589">MQTVVNNDSRPLSAPVQAPGMQSPKQDSLHYAGDTGAKAAPDSAQGNASALGSNFLLHGGDLGEGSTAFSAATFRLLAGVVGTIGVAGFLNNLLLVALFVGFKRLQTPTNLLLVNISLSDLLVSVFGNTLTLVSCVRRRWVWGNGGCVWDGFSNSLFGIVSISTLTALSYERYARLIKAQVLDFSWAWRAVTYTWLYSAAWTGAPLLGWSRYVLEKHGLGCSIDWASSNPPDAAFVLFFFLGCLAAPLLVMGFCFGRIALAITQFRYLHVAQVHTAGRMAQTLRGESRAARLALLVVATFLLCWMPYAVLALLTAAGNGDLINPATSVIPSFFAKSSIAYNPILYVFLNKRFRRCLQALVLPKRKPRRRTSSLAEHNARWGFPLGHHMGNSSAAAASAQSVGGDRPRKRVTFSSSSVVFIIFPDDAVQRRAEDGAESERF</sequence>
<evidence type="ECO:0000256" key="5">
    <source>
        <dbReference type="ARBA" id="ARBA00022543"/>
    </source>
</evidence>
<dbReference type="Proteomes" id="UP001318040">
    <property type="component" value="Chromosome 17"/>
</dbReference>
<evidence type="ECO:0000256" key="1">
    <source>
        <dbReference type="ARBA" id="ARBA00004496"/>
    </source>
</evidence>
<feature type="transmembrane region" description="Helical" evidence="23">
    <location>
        <begin position="112"/>
        <end position="132"/>
    </location>
</feature>
<keyword evidence="8 23" id="KW-0681">Retinal protein</keyword>
<dbReference type="InterPro" id="IPR000276">
    <property type="entry name" value="GPCR_Rhodpsn"/>
</dbReference>
<dbReference type="GO" id="GO:0009893">
    <property type="term" value="P:positive regulation of metabolic process"/>
    <property type="evidence" value="ECO:0007669"/>
    <property type="project" value="UniProtKB-ARBA"/>
</dbReference>
<feature type="region of interest" description="Disordered" evidence="24">
    <location>
        <begin position="1"/>
        <end position="45"/>
    </location>
</feature>
<evidence type="ECO:0000256" key="3">
    <source>
        <dbReference type="ARBA" id="ARBA00022475"/>
    </source>
</evidence>
<keyword evidence="15 23" id="KW-0675">Receptor</keyword>
<evidence type="ECO:0000256" key="14">
    <source>
        <dbReference type="ARBA" id="ARBA00023157"/>
    </source>
</evidence>
<evidence type="ECO:0000256" key="23">
    <source>
        <dbReference type="RuleBase" id="RU004951"/>
    </source>
</evidence>
<feature type="domain" description="G-protein coupled receptors family 1 profile" evidence="25">
    <location>
        <begin position="91"/>
        <end position="345"/>
    </location>
</feature>
<keyword evidence="12 23" id="KW-0472">Membrane</keyword>
<dbReference type="PROSITE" id="PS00237">
    <property type="entry name" value="G_PROTEIN_RECEP_F1_1"/>
    <property type="match status" value="1"/>
</dbReference>
<evidence type="ECO:0000256" key="2">
    <source>
        <dbReference type="ARBA" id="ARBA00004651"/>
    </source>
</evidence>
<evidence type="ECO:0000256" key="4">
    <source>
        <dbReference type="ARBA" id="ARBA00022490"/>
    </source>
</evidence>
<proteinExistence type="inferred from homology"/>
<dbReference type="GO" id="GO:0009637">
    <property type="term" value="P:response to blue light"/>
    <property type="evidence" value="ECO:0007669"/>
    <property type="project" value="UniProtKB-ARBA"/>
</dbReference>
<evidence type="ECO:0000256" key="15">
    <source>
        <dbReference type="ARBA" id="ARBA00023170"/>
    </source>
</evidence>
<evidence type="ECO:0000256" key="6">
    <source>
        <dbReference type="ARBA" id="ARBA00022606"/>
    </source>
</evidence>
<comment type="similarity">
    <text evidence="23">Belongs to the G-protein coupled receptor 1 family. Opsin subfamily.</text>
</comment>
<keyword evidence="10 23" id="KW-0157">Chromophore</keyword>
<dbReference type="GO" id="GO:0007601">
    <property type="term" value="P:visual perception"/>
    <property type="evidence" value="ECO:0007669"/>
    <property type="project" value="InterPro"/>
</dbReference>
<dbReference type="SUPFAM" id="SSF81321">
    <property type="entry name" value="Family A G protein-coupled receptor-like"/>
    <property type="match status" value="1"/>
</dbReference>
<feature type="transmembrane region" description="Helical" evidence="23">
    <location>
        <begin position="191"/>
        <end position="214"/>
    </location>
</feature>
<keyword evidence="9 23" id="KW-1133">Transmembrane helix</keyword>
<reference evidence="27" key="1">
    <citation type="submission" date="2025-08" db="UniProtKB">
        <authorList>
            <consortium name="RefSeq"/>
        </authorList>
    </citation>
    <scope>IDENTIFICATION</scope>
    <source>
        <tissue evidence="27">Sperm</tissue>
    </source>
</reference>
<evidence type="ECO:0000256" key="22">
    <source>
        <dbReference type="ARBA" id="ARBA00083377"/>
    </source>
</evidence>
<dbReference type="PANTHER" id="PTHR24240">
    <property type="entry name" value="OPSIN"/>
    <property type="match status" value="1"/>
</dbReference>
<comment type="subcellular location">
    <subcellularLocation>
        <location evidence="2">Cell membrane</location>
        <topology evidence="2">Multi-pass membrane protein</topology>
    </subcellularLocation>
    <subcellularLocation>
        <location evidence="1">Cytoplasm</location>
    </subcellularLocation>
    <subcellularLocation>
        <location evidence="23">Membrane</location>
        <topology evidence="23">Multi-pass membrane protein</topology>
    </subcellularLocation>
</comment>
<evidence type="ECO:0000256" key="17">
    <source>
        <dbReference type="ARBA" id="ARBA00023224"/>
    </source>
</evidence>
<feature type="compositionally biased region" description="Polar residues" evidence="24">
    <location>
        <begin position="1"/>
        <end position="10"/>
    </location>
</feature>
<accession>A0AAJ7WVU0</accession>
<evidence type="ECO:0000256" key="21">
    <source>
        <dbReference type="ARBA" id="ARBA00079531"/>
    </source>
</evidence>
<keyword evidence="18" id="KW-0449">Lipoprotein</keyword>
<dbReference type="GO" id="GO:0009881">
    <property type="term" value="F:photoreceptor activity"/>
    <property type="evidence" value="ECO:0007669"/>
    <property type="project" value="UniProtKB-KW"/>
</dbReference>
<feature type="transmembrane region" description="Helical" evidence="23">
    <location>
        <begin position="234"/>
        <end position="260"/>
    </location>
</feature>
<dbReference type="GO" id="GO:0007602">
    <property type="term" value="P:phototransduction"/>
    <property type="evidence" value="ECO:0007669"/>
    <property type="project" value="UniProtKB-KW"/>
</dbReference>
<evidence type="ECO:0000256" key="12">
    <source>
        <dbReference type="ARBA" id="ARBA00023136"/>
    </source>
</evidence>
<evidence type="ECO:0000256" key="24">
    <source>
        <dbReference type="SAM" id="MobiDB-lite"/>
    </source>
</evidence>
<evidence type="ECO:0000256" key="10">
    <source>
        <dbReference type="ARBA" id="ARBA00022991"/>
    </source>
</evidence>
<keyword evidence="3" id="KW-1003">Cell membrane</keyword>
<dbReference type="GO" id="GO:0005886">
    <property type="term" value="C:plasma membrane"/>
    <property type="evidence" value="ECO:0007669"/>
    <property type="project" value="UniProtKB-SubCell"/>
</dbReference>
<dbReference type="InterPro" id="IPR001760">
    <property type="entry name" value="Opsin"/>
</dbReference>
<comment type="subunit">
    <text evidence="19">Interacts with MC1R; the interaction results in a decrease in MC1R-mediated cAMP signaling and ultimately a decrease in melanin production in melanocytes.</text>
</comment>
<evidence type="ECO:0000256" key="16">
    <source>
        <dbReference type="ARBA" id="ARBA00023180"/>
    </source>
</evidence>
<evidence type="ECO:0000256" key="18">
    <source>
        <dbReference type="ARBA" id="ARBA00023288"/>
    </source>
</evidence>
<feature type="transmembrane region" description="Helical" evidence="23">
    <location>
        <begin position="328"/>
        <end position="348"/>
    </location>
</feature>
<evidence type="ECO:0000313" key="27">
    <source>
        <dbReference type="RefSeq" id="XP_032811687.1"/>
    </source>
</evidence>
<dbReference type="InterPro" id="IPR017452">
    <property type="entry name" value="GPCR_Rhodpsn_7TM"/>
</dbReference>
<feature type="transmembrane region" description="Helical" evidence="23">
    <location>
        <begin position="76"/>
        <end position="100"/>
    </location>
</feature>
<keyword evidence="14" id="KW-1015">Disulfide bond</keyword>
<dbReference type="Pfam" id="PF00001">
    <property type="entry name" value="7tm_1"/>
    <property type="match status" value="1"/>
</dbReference>
<dbReference type="PRINTS" id="PR00238">
    <property type="entry name" value="OPSIN"/>
</dbReference>
<dbReference type="PRINTS" id="PR00237">
    <property type="entry name" value="GPCRRHODOPSN"/>
</dbReference>
<dbReference type="Gene3D" id="1.20.1070.10">
    <property type="entry name" value="Rhodopsin 7-helix transmembrane proteins"/>
    <property type="match status" value="1"/>
</dbReference>
<evidence type="ECO:0000256" key="20">
    <source>
        <dbReference type="ARBA" id="ARBA00072211"/>
    </source>
</evidence>
<protein>
    <recommendedName>
        <fullName evidence="20">Opsin-3</fullName>
    </recommendedName>
    <alternativeName>
        <fullName evidence="22">Encephalopsin</fullName>
    </alternativeName>
    <alternativeName>
        <fullName evidence="21">Panopsin</fullName>
    </alternativeName>
</protein>
<keyword evidence="17 23" id="KW-0807">Transducer</keyword>
<dbReference type="PROSITE" id="PS50262">
    <property type="entry name" value="G_PROTEIN_RECEP_F1_2"/>
    <property type="match status" value="1"/>
</dbReference>
<keyword evidence="13" id="KW-0564">Palmitate</keyword>
<keyword evidence="11 23" id="KW-0297">G-protein coupled receptor</keyword>
<keyword evidence="6 23" id="KW-0716">Sensory transduction</keyword>
<evidence type="ECO:0000256" key="19">
    <source>
        <dbReference type="ARBA" id="ARBA00062265"/>
    </source>
</evidence>
<evidence type="ECO:0000256" key="8">
    <source>
        <dbReference type="ARBA" id="ARBA00022925"/>
    </source>
</evidence>